<dbReference type="AlphaFoldDB" id="A0A1Y3XS70"/>
<dbReference type="RefSeq" id="WP_094335736.1">
    <property type="nucleotide sequence ID" value="NZ_NFIE01000015.1"/>
</dbReference>
<accession>A0A1Y3XS70</accession>
<dbReference type="OrthoDB" id="3232829at2"/>
<protein>
    <submittedName>
        <fullName evidence="2">MarR family transcriptional regulator</fullName>
    </submittedName>
</protein>
<dbReference type="SMART" id="SM00347">
    <property type="entry name" value="HTH_MARR"/>
    <property type="match status" value="1"/>
</dbReference>
<proteinExistence type="predicted"/>
<name>A0A1Y3XS70_9ACTN</name>
<dbReference type="SUPFAM" id="SSF46785">
    <property type="entry name" value="Winged helix' DNA-binding domain"/>
    <property type="match status" value="1"/>
</dbReference>
<gene>
    <name evidence="2" type="ORF">B5G02_07170</name>
</gene>
<organism evidence="2 3">
    <name type="scientific">[Collinsella] massiliensis</name>
    <dbReference type="NCBI Taxonomy" id="1232426"/>
    <lineage>
        <taxon>Bacteria</taxon>
        <taxon>Bacillati</taxon>
        <taxon>Actinomycetota</taxon>
        <taxon>Coriobacteriia</taxon>
        <taxon>Coriobacteriales</taxon>
        <taxon>Coriobacteriaceae</taxon>
        <taxon>Enorma</taxon>
    </lineage>
</organism>
<feature type="domain" description="HTH marR-type" evidence="1">
    <location>
        <begin position="1"/>
        <end position="142"/>
    </location>
</feature>
<dbReference type="Proteomes" id="UP000195781">
    <property type="component" value="Unassembled WGS sequence"/>
</dbReference>
<dbReference type="InterPro" id="IPR036390">
    <property type="entry name" value="WH_DNA-bd_sf"/>
</dbReference>
<dbReference type="InterPro" id="IPR036388">
    <property type="entry name" value="WH-like_DNA-bd_sf"/>
</dbReference>
<dbReference type="InterPro" id="IPR000835">
    <property type="entry name" value="HTH_MarR-typ"/>
</dbReference>
<dbReference type="GO" id="GO:0003700">
    <property type="term" value="F:DNA-binding transcription factor activity"/>
    <property type="evidence" value="ECO:0007669"/>
    <property type="project" value="InterPro"/>
</dbReference>
<dbReference type="PROSITE" id="PS50995">
    <property type="entry name" value="HTH_MARR_2"/>
    <property type="match status" value="1"/>
</dbReference>
<keyword evidence="3" id="KW-1185">Reference proteome</keyword>
<sequence>MERDATDGLGSSPIELDLLYNEIDKLYHAYARGCGLSDCAYWMLYDLVLAGGELPLARFTTSWSYSKQTVNSALKSLQANGLVELAFMEGSRKSKLARLTEAGRALSRERIEPAIEAERRAFETLDADERRTLIHLVKRYAVALEEQISTCAPNAPNT</sequence>
<reference evidence="3" key="1">
    <citation type="submission" date="2017-04" db="EMBL/GenBank/DDBJ databases">
        <title>Function of individual gut microbiota members based on whole genome sequencing of pure cultures obtained from chicken caecum.</title>
        <authorList>
            <person name="Medvecky M."/>
            <person name="Cejkova D."/>
            <person name="Polansky O."/>
            <person name="Karasova D."/>
            <person name="Kubasova T."/>
            <person name="Cizek A."/>
            <person name="Rychlik I."/>
        </authorList>
    </citation>
    <scope>NUCLEOTIDE SEQUENCE [LARGE SCALE GENOMIC DNA]</scope>
    <source>
        <strain evidence="3">An5</strain>
    </source>
</reference>
<dbReference type="Gene3D" id="1.10.10.10">
    <property type="entry name" value="Winged helix-like DNA-binding domain superfamily/Winged helix DNA-binding domain"/>
    <property type="match status" value="1"/>
</dbReference>
<evidence type="ECO:0000259" key="1">
    <source>
        <dbReference type="PROSITE" id="PS50995"/>
    </source>
</evidence>
<evidence type="ECO:0000313" key="2">
    <source>
        <dbReference type="EMBL" id="OUN87941.1"/>
    </source>
</evidence>
<comment type="caution">
    <text evidence="2">The sequence shown here is derived from an EMBL/GenBank/DDBJ whole genome shotgun (WGS) entry which is preliminary data.</text>
</comment>
<evidence type="ECO:0000313" key="3">
    <source>
        <dbReference type="Proteomes" id="UP000195781"/>
    </source>
</evidence>
<dbReference type="EMBL" id="NFIE01000015">
    <property type="protein sequence ID" value="OUN87941.1"/>
    <property type="molecule type" value="Genomic_DNA"/>
</dbReference>